<keyword evidence="2" id="KW-1185">Reference proteome</keyword>
<name>A7IH98_XANP2</name>
<dbReference type="HOGENOM" id="CLU_147165_0_0_5"/>
<accession>A7IH98</accession>
<dbReference type="Proteomes" id="UP000002417">
    <property type="component" value="Chromosome"/>
</dbReference>
<dbReference type="KEGG" id="xau:Xaut_2147"/>
<gene>
    <name evidence="1" type="ordered locus">Xaut_2147</name>
</gene>
<dbReference type="STRING" id="78245.Xaut_2147"/>
<sequence>MAHSQPSGPLQRLFAALVIALLASVSGGDARAEPPARPPANAVPVNSFDDLSRALFACWVPPPGTMGFQITLRFGLTGKGELRGKPLATYSILPGPPDLQREFVAAAILALSNCTPVLMTEAFARVAAARVLTIRFIATGPET</sequence>
<evidence type="ECO:0008006" key="3">
    <source>
        <dbReference type="Google" id="ProtNLM"/>
    </source>
</evidence>
<protein>
    <recommendedName>
        <fullName evidence="3">TonB C-terminal domain-containing protein</fullName>
    </recommendedName>
</protein>
<dbReference type="eggNOG" id="ENOG50300CE">
    <property type="taxonomic scope" value="Bacteria"/>
</dbReference>
<reference evidence="1 2" key="1">
    <citation type="submission" date="2007-07" db="EMBL/GenBank/DDBJ databases">
        <title>Complete sequence of chromosome of Xanthobacter autotrophicus Py2.</title>
        <authorList>
            <consortium name="US DOE Joint Genome Institute"/>
            <person name="Copeland A."/>
            <person name="Lucas S."/>
            <person name="Lapidus A."/>
            <person name="Barry K."/>
            <person name="Glavina del Rio T."/>
            <person name="Hammon N."/>
            <person name="Israni S."/>
            <person name="Dalin E."/>
            <person name="Tice H."/>
            <person name="Pitluck S."/>
            <person name="Sims D."/>
            <person name="Brettin T."/>
            <person name="Bruce D."/>
            <person name="Detter J.C."/>
            <person name="Han C."/>
            <person name="Tapia R."/>
            <person name="Brainard J."/>
            <person name="Schmutz J."/>
            <person name="Larimer F."/>
            <person name="Land M."/>
            <person name="Hauser L."/>
            <person name="Kyrpides N."/>
            <person name="Kim E."/>
            <person name="Ensigns S.A."/>
            <person name="Richardson P."/>
        </authorList>
    </citation>
    <scope>NUCLEOTIDE SEQUENCE [LARGE SCALE GENOMIC DNA]</scope>
    <source>
        <strain evidence="2">ATCC BAA-1158 / Py2</strain>
    </source>
</reference>
<dbReference type="AlphaFoldDB" id="A7IH98"/>
<proteinExistence type="predicted"/>
<dbReference type="EMBL" id="CP000781">
    <property type="protein sequence ID" value="ABS67391.1"/>
    <property type="molecule type" value="Genomic_DNA"/>
</dbReference>
<evidence type="ECO:0000313" key="2">
    <source>
        <dbReference type="Proteomes" id="UP000002417"/>
    </source>
</evidence>
<dbReference type="PhylomeDB" id="A7IH98"/>
<evidence type="ECO:0000313" key="1">
    <source>
        <dbReference type="EMBL" id="ABS67391.1"/>
    </source>
</evidence>
<organism evidence="1 2">
    <name type="scientific">Xanthobacter autotrophicus (strain ATCC BAA-1158 / Py2)</name>
    <dbReference type="NCBI Taxonomy" id="78245"/>
    <lineage>
        <taxon>Bacteria</taxon>
        <taxon>Pseudomonadati</taxon>
        <taxon>Pseudomonadota</taxon>
        <taxon>Alphaproteobacteria</taxon>
        <taxon>Hyphomicrobiales</taxon>
        <taxon>Xanthobacteraceae</taxon>
        <taxon>Xanthobacter</taxon>
    </lineage>
</organism>